<gene>
    <name evidence="2" type="ORF">HD595_003999</name>
</gene>
<dbReference type="PANTHER" id="PTHR43355:SF2">
    <property type="entry name" value="FLAVIN REDUCTASE (NADPH)"/>
    <property type="match status" value="1"/>
</dbReference>
<dbReference type="Proteomes" id="UP001320766">
    <property type="component" value="Unassembled WGS sequence"/>
</dbReference>
<keyword evidence="3" id="KW-1185">Reference proteome</keyword>
<comment type="caution">
    <text evidence="2">The sequence shown here is derived from an EMBL/GenBank/DDBJ whole genome shotgun (WGS) entry which is preliminary data.</text>
</comment>
<dbReference type="EMBL" id="JAMZEC010000001">
    <property type="protein sequence ID" value="MCP2347877.1"/>
    <property type="molecule type" value="Genomic_DNA"/>
</dbReference>
<organism evidence="2 3">
    <name type="scientific">Nonomuraea roseoviolacea subsp. carminata</name>
    <dbReference type="NCBI Taxonomy" id="160689"/>
    <lineage>
        <taxon>Bacteria</taxon>
        <taxon>Bacillati</taxon>
        <taxon>Actinomycetota</taxon>
        <taxon>Actinomycetes</taxon>
        <taxon>Streptosporangiales</taxon>
        <taxon>Streptosporangiaceae</taxon>
        <taxon>Nonomuraea</taxon>
    </lineage>
</organism>
<dbReference type="RefSeq" id="WP_253771173.1">
    <property type="nucleotide sequence ID" value="NZ_BAAAVE010000004.1"/>
</dbReference>
<dbReference type="InterPro" id="IPR051606">
    <property type="entry name" value="Polyketide_Oxido-like"/>
</dbReference>
<sequence length="223" mass="23160">MKLTVFGASGGVGRQLLDQALAKGHDVTAVVRNPAKLDGKPVRVVRAADLATADVGTLLPAVEGADAVLSALGPPNNAAAGVASRGTRAILAAMRAAGTRRLVVVSAAPVGTTPSPGRPNPPRHDPGDGPFLRYLVYPIVKAALRPQYLDLAVMEDDVRDSGLDWTVLRPVQLTDKPVTGAYRTAVGQNVPGGRYVSRADVAHAMLAVLDRPDTVEQVIGMAN</sequence>
<dbReference type="Pfam" id="PF13460">
    <property type="entry name" value="NAD_binding_10"/>
    <property type="match status" value="1"/>
</dbReference>
<evidence type="ECO:0000259" key="1">
    <source>
        <dbReference type="Pfam" id="PF13460"/>
    </source>
</evidence>
<dbReference type="InterPro" id="IPR016040">
    <property type="entry name" value="NAD(P)-bd_dom"/>
</dbReference>
<evidence type="ECO:0000313" key="3">
    <source>
        <dbReference type="Proteomes" id="UP001320766"/>
    </source>
</evidence>
<dbReference type="Gene3D" id="3.40.50.720">
    <property type="entry name" value="NAD(P)-binding Rossmann-like Domain"/>
    <property type="match status" value="1"/>
</dbReference>
<proteinExistence type="predicted"/>
<dbReference type="SUPFAM" id="SSF51735">
    <property type="entry name" value="NAD(P)-binding Rossmann-fold domains"/>
    <property type="match status" value="1"/>
</dbReference>
<dbReference type="PANTHER" id="PTHR43355">
    <property type="entry name" value="FLAVIN REDUCTASE (NADPH)"/>
    <property type="match status" value="1"/>
</dbReference>
<accession>A0ABT1K2I1</accession>
<evidence type="ECO:0000313" key="2">
    <source>
        <dbReference type="EMBL" id="MCP2347877.1"/>
    </source>
</evidence>
<name>A0ABT1K2I1_9ACTN</name>
<reference evidence="2 3" key="1">
    <citation type="submission" date="2022-06" db="EMBL/GenBank/DDBJ databases">
        <title>Sequencing the genomes of 1000 actinobacteria strains.</title>
        <authorList>
            <person name="Klenk H.-P."/>
        </authorList>
    </citation>
    <scope>NUCLEOTIDE SEQUENCE [LARGE SCALE GENOMIC DNA]</scope>
    <source>
        <strain evidence="2 3">DSM 44170</strain>
    </source>
</reference>
<protein>
    <submittedName>
        <fullName evidence="2">NADH-flavin reductase</fullName>
    </submittedName>
</protein>
<dbReference type="InterPro" id="IPR036291">
    <property type="entry name" value="NAD(P)-bd_dom_sf"/>
</dbReference>
<feature type="domain" description="NAD(P)-binding" evidence="1">
    <location>
        <begin position="7"/>
        <end position="212"/>
    </location>
</feature>